<evidence type="ECO:0000313" key="3">
    <source>
        <dbReference type="Proteomes" id="UP000053611"/>
    </source>
</evidence>
<dbReference type="Proteomes" id="UP000053611">
    <property type="component" value="Unassembled WGS sequence"/>
</dbReference>
<evidence type="ECO:0000313" key="2">
    <source>
        <dbReference type="EMBL" id="KLT41588.1"/>
    </source>
</evidence>
<dbReference type="EMBL" id="KQ087216">
    <property type="protein sequence ID" value="KLT41588.1"/>
    <property type="molecule type" value="Genomic_DNA"/>
</dbReference>
<gene>
    <name evidence="2" type="ORF">CC85DRAFT_118976</name>
</gene>
<feature type="region of interest" description="Disordered" evidence="1">
    <location>
        <begin position="109"/>
        <end position="139"/>
    </location>
</feature>
<sequence>MVLSPMAPLYSRRSQHFELHNNAVQHKRRASVDGYTQRVGLVFSTSSPSIKLRLAFISRRMCPIPTDIVRRIRTRGHPPRRSSSRRNDAGIDHLIIRNRNAATQIMQRGIHPPPRGGTAHGRAARRLTQSRTRSATPSARSALVYSSTPHLVPLVYFRLWTRAPSGDFRV</sequence>
<feature type="compositionally biased region" description="Low complexity" evidence="1">
    <location>
        <begin position="129"/>
        <end position="139"/>
    </location>
</feature>
<proteinExistence type="predicted"/>
<dbReference type="RefSeq" id="XP_018278079.1">
    <property type="nucleotide sequence ID" value="XM_018419371.1"/>
</dbReference>
<accession>A0A0J0XKE3</accession>
<dbReference type="GeneID" id="28979974"/>
<organism evidence="2 3">
    <name type="scientific">Cutaneotrichosporon oleaginosum</name>
    <dbReference type="NCBI Taxonomy" id="879819"/>
    <lineage>
        <taxon>Eukaryota</taxon>
        <taxon>Fungi</taxon>
        <taxon>Dikarya</taxon>
        <taxon>Basidiomycota</taxon>
        <taxon>Agaricomycotina</taxon>
        <taxon>Tremellomycetes</taxon>
        <taxon>Trichosporonales</taxon>
        <taxon>Trichosporonaceae</taxon>
        <taxon>Cutaneotrichosporon</taxon>
    </lineage>
</organism>
<dbReference type="AlphaFoldDB" id="A0A0J0XKE3"/>
<evidence type="ECO:0000256" key="1">
    <source>
        <dbReference type="SAM" id="MobiDB-lite"/>
    </source>
</evidence>
<keyword evidence="3" id="KW-1185">Reference proteome</keyword>
<reference evidence="2 3" key="1">
    <citation type="submission" date="2015-03" db="EMBL/GenBank/DDBJ databases">
        <title>Genomics and transcriptomics of the oil-accumulating basidiomycete yeast T. oleaginosus allow insights into substrate utilization and the diverse evolutionary trajectories of mating systems in fungi.</title>
        <authorList>
            <consortium name="DOE Joint Genome Institute"/>
            <person name="Kourist R."/>
            <person name="Kracht O."/>
            <person name="Bracharz F."/>
            <person name="Lipzen A."/>
            <person name="Nolan M."/>
            <person name="Ohm R."/>
            <person name="Grigoriev I."/>
            <person name="Sun S."/>
            <person name="Heitman J."/>
            <person name="Bruck T."/>
            <person name="Nowrousian M."/>
        </authorList>
    </citation>
    <scope>NUCLEOTIDE SEQUENCE [LARGE SCALE GENOMIC DNA]</scope>
    <source>
        <strain evidence="2 3">IBC0246</strain>
    </source>
</reference>
<name>A0A0J0XKE3_9TREE</name>
<protein>
    <submittedName>
        <fullName evidence="2">Uncharacterized protein</fullName>
    </submittedName>
</protein>